<gene>
    <name evidence="2" type="ORF">OS493_040129</name>
</gene>
<evidence type="ECO:0000313" key="2">
    <source>
        <dbReference type="EMBL" id="KAJ7310578.1"/>
    </source>
</evidence>
<keyword evidence="1" id="KW-0812">Transmembrane</keyword>
<comment type="caution">
    <text evidence="2">The sequence shown here is derived from an EMBL/GenBank/DDBJ whole genome shotgun (WGS) entry which is preliminary data.</text>
</comment>
<reference evidence="2" key="1">
    <citation type="submission" date="2023-01" db="EMBL/GenBank/DDBJ databases">
        <title>Genome assembly of the deep-sea coral Lophelia pertusa.</title>
        <authorList>
            <person name="Herrera S."/>
            <person name="Cordes E."/>
        </authorList>
    </citation>
    <scope>NUCLEOTIDE SEQUENCE</scope>
    <source>
        <strain evidence="2">USNM1676648</strain>
        <tissue evidence="2">Polyp</tissue>
    </source>
</reference>
<dbReference type="Proteomes" id="UP001163046">
    <property type="component" value="Unassembled WGS sequence"/>
</dbReference>
<keyword evidence="3" id="KW-1185">Reference proteome</keyword>
<sequence length="78" mass="8741">GRVHPLLPYGIMATMSLIAGFLCMLLPETRFKPTLENIAHNNQDGCTVAEEKEDDDLFPETDEKKAFFSNTECYLSTA</sequence>
<dbReference type="EMBL" id="MU828072">
    <property type="protein sequence ID" value="KAJ7310578.1"/>
    <property type="molecule type" value="Genomic_DNA"/>
</dbReference>
<keyword evidence="1" id="KW-0472">Membrane</keyword>
<evidence type="ECO:0000313" key="3">
    <source>
        <dbReference type="Proteomes" id="UP001163046"/>
    </source>
</evidence>
<accession>A0A9W9Y9J9</accession>
<feature type="transmembrane region" description="Helical" evidence="1">
    <location>
        <begin position="6"/>
        <end position="26"/>
    </location>
</feature>
<organism evidence="2 3">
    <name type="scientific">Desmophyllum pertusum</name>
    <dbReference type="NCBI Taxonomy" id="174260"/>
    <lineage>
        <taxon>Eukaryota</taxon>
        <taxon>Metazoa</taxon>
        <taxon>Cnidaria</taxon>
        <taxon>Anthozoa</taxon>
        <taxon>Hexacorallia</taxon>
        <taxon>Scleractinia</taxon>
        <taxon>Caryophylliina</taxon>
        <taxon>Caryophylliidae</taxon>
        <taxon>Desmophyllum</taxon>
    </lineage>
</organism>
<keyword evidence="1" id="KW-1133">Transmembrane helix</keyword>
<dbReference type="OrthoDB" id="3936150at2759"/>
<name>A0A9W9Y9J9_9CNID</name>
<proteinExistence type="predicted"/>
<feature type="non-terminal residue" evidence="2">
    <location>
        <position position="1"/>
    </location>
</feature>
<evidence type="ECO:0000256" key="1">
    <source>
        <dbReference type="SAM" id="Phobius"/>
    </source>
</evidence>
<dbReference type="AlphaFoldDB" id="A0A9W9Y9J9"/>
<protein>
    <submittedName>
        <fullName evidence="2">Uncharacterized protein</fullName>
    </submittedName>
</protein>